<protein>
    <recommendedName>
        <fullName evidence="10">Type II toxin-antitoxin system HicA family toxin</fullName>
    </recommendedName>
</protein>
<reference evidence="8 9" key="1">
    <citation type="journal article" date="2020" name="Microorganisms">
        <title>Osmotic Adaptation and Compatible Solute Biosynthesis of Phototrophic Bacteria as Revealed from Genome Analyses.</title>
        <authorList>
            <person name="Imhoff J.F."/>
            <person name="Rahn T."/>
            <person name="Kunzel S."/>
            <person name="Keller A."/>
            <person name="Neulinger S.C."/>
        </authorList>
    </citation>
    <scope>NUCLEOTIDE SEQUENCE [LARGE SCALE GENOMIC DNA]</scope>
    <source>
        <strain evidence="8 9">DSM 6210</strain>
    </source>
</reference>
<keyword evidence="2" id="KW-1277">Toxin-antitoxin system</keyword>
<keyword evidence="4" id="KW-0255">Endonuclease</keyword>
<accession>A0ABS1CFH0</accession>
<dbReference type="Pfam" id="PF07927">
    <property type="entry name" value="HicA_toxin"/>
    <property type="match status" value="1"/>
</dbReference>
<comment type="similarity">
    <text evidence="1">Belongs to the HicA mRNA interferase family.</text>
</comment>
<dbReference type="Proteomes" id="UP000748752">
    <property type="component" value="Unassembled WGS sequence"/>
</dbReference>
<evidence type="ECO:0000313" key="8">
    <source>
        <dbReference type="EMBL" id="MBK1630567.1"/>
    </source>
</evidence>
<evidence type="ECO:0000256" key="1">
    <source>
        <dbReference type="ARBA" id="ARBA00006620"/>
    </source>
</evidence>
<keyword evidence="6" id="KW-0694">RNA-binding</keyword>
<comment type="caution">
    <text evidence="8">The sequence shown here is derived from an EMBL/GenBank/DDBJ whole genome shotgun (WGS) entry which is preliminary data.</text>
</comment>
<evidence type="ECO:0000256" key="7">
    <source>
        <dbReference type="ARBA" id="ARBA00023016"/>
    </source>
</evidence>
<keyword evidence="7" id="KW-0346">Stress response</keyword>
<evidence type="ECO:0000256" key="5">
    <source>
        <dbReference type="ARBA" id="ARBA00022801"/>
    </source>
</evidence>
<keyword evidence="9" id="KW-1185">Reference proteome</keyword>
<dbReference type="InterPro" id="IPR038570">
    <property type="entry name" value="HicA_sf"/>
</dbReference>
<dbReference type="RefSeq" id="WP_200235557.1">
    <property type="nucleotide sequence ID" value="NZ_NRRV01000013.1"/>
</dbReference>
<evidence type="ECO:0000256" key="3">
    <source>
        <dbReference type="ARBA" id="ARBA00022722"/>
    </source>
</evidence>
<dbReference type="SUPFAM" id="SSF54786">
    <property type="entry name" value="YcfA/nrd intein domain"/>
    <property type="match status" value="1"/>
</dbReference>
<dbReference type="InterPro" id="IPR012933">
    <property type="entry name" value="HicA_mRNA_interferase"/>
</dbReference>
<name>A0ABS1CFH0_9GAMM</name>
<evidence type="ECO:0008006" key="10">
    <source>
        <dbReference type="Google" id="ProtNLM"/>
    </source>
</evidence>
<evidence type="ECO:0000256" key="6">
    <source>
        <dbReference type="ARBA" id="ARBA00022884"/>
    </source>
</evidence>
<evidence type="ECO:0000256" key="4">
    <source>
        <dbReference type="ARBA" id="ARBA00022759"/>
    </source>
</evidence>
<dbReference type="EMBL" id="NRRV01000013">
    <property type="protein sequence ID" value="MBK1630567.1"/>
    <property type="molecule type" value="Genomic_DNA"/>
</dbReference>
<organism evidence="8 9">
    <name type="scientific">Thiohalocapsa halophila</name>
    <dbReference type="NCBI Taxonomy" id="69359"/>
    <lineage>
        <taxon>Bacteria</taxon>
        <taxon>Pseudomonadati</taxon>
        <taxon>Pseudomonadota</taxon>
        <taxon>Gammaproteobacteria</taxon>
        <taxon>Chromatiales</taxon>
        <taxon>Chromatiaceae</taxon>
        <taxon>Thiohalocapsa</taxon>
    </lineage>
</organism>
<gene>
    <name evidence="8" type="ORF">CKO31_07370</name>
</gene>
<keyword evidence="5" id="KW-0378">Hydrolase</keyword>
<dbReference type="Gene3D" id="3.30.920.30">
    <property type="entry name" value="Hypothetical protein"/>
    <property type="match status" value="1"/>
</dbReference>
<keyword evidence="3" id="KW-0540">Nuclease</keyword>
<evidence type="ECO:0000256" key="2">
    <source>
        <dbReference type="ARBA" id="ARBA00022649"/>
    </source>
</evidence>
<proteinExistence type="inferred from homology"/>
<sequence length="80" mass="9174">MTKADKLLARMRTNPRGWRIEQLESLAQRFGIQVRKAGGSHFVFLHPDCELAVTVPFKRPIKPVYIQQFLALLEELGVDP</sequence>
<evidence type="ECO:0000313" key="9">
    <source>
        <dbReference type="Proteomes" id="UP000748752"/>
    </source>
</evidence>